<organism evidence="1 2">
    <name type="scientific">Tritrichomonas foetus</name>
    <dbReference type="NCBI Taxonomy" id="1144522"/>
    <lineage>
        <taxon>Eukaryota</taxon>
        <taxon>Metamonada</taxon>
        <taxon>Parabasalia</taxon>
        <taxon>Tritrichomonadida</taxon>
        <taxon>Tritrichomonadidae</taxon>
        <taxon>Tritrichomonas</taxon>
    </lineage>
</organism>
<dbReference type="Proteomes" id="UP000179807">
    <property type="component" value="Unassembled WGS sequence"/>
</dbReference>
<accession>A0A1J4KLY8</accession>
<dbReference type="AlphaFoldDB" id="A0A1J4KLY8"/>
<protein>
    <submittedName>
        <fullName evidence="1">Uncharacterized protein</fullName>
    </submittedName>
</protein>
<gene>
    <name evidence="1" type="ORF">TRFO_17913</name>
</gene>
<reference evidence="1" key="1">
    <citation type="submission" date="2016-10" db="EMBL/GenBank/DDBJ databases">
        <authorList>
            <person name="Benchimol M."/>
            <person name="Almeida L.G."/>
            <person name="Vasconcelos A.T."/>
            <person name="Perreira-Neves A."/>
            <person name="Rosa I.A."/>
            <person name="Tasca T."/>
            <person name="Bogo M.R."/>
            <person name="de Souza W."/>
        </authorList>
    </citation>
    <scope>NUCLEOTIDE SEQUENCE [LARGE SCALE GENOMIC DNA]</scope>
    <source>
        <strain evidence="1">K</strain>
    </source>
</reference>
<dbReference type="GeneID" id="94834571"/>
<evidence type="ECO:0000313" key="2">
    <source>
        <dbReference type="Proteomes" id="UP000179807"/>
    </source>
</evidence>
<sequence>MTISQSFICDLRRSDQDTIATSIFAANLAESFWEFTLFLASYYRPSEEDENLIQWSFYAIDSHGKLHLLLPNGDFSLSKVCEALESLSTNNFLNTIPTSQDPLATAIDLCCLNSLQSTYIFITSNYEWSSDIDKTIRRIKLVNSSQIDFKFVIVSDDKESISGLEQSNNPILYSSVRNDQQIITENHSNENDSNINLGNNKFHGNQENEKCGNYFPENHENFVEFVAEKNLGGVIHFLNSDDGFFQFFRSIAEPLVCPLKEEVLEISGHEIHMWTQPLFLPVVFTNSILSCKCHNIPVLWRHTHACRVTKKKISKSQTRIEPSLGSFISPFSLNLFSNLISHEIPNPIAKDAHNNNPFSQLNTPDIFANHKNVTTSKKTQNLIKNHKNVNPDIVSINLNKRKSIETGFFEVDDSDDIFEVSEIGEKNEKSEKFLKSLKSNQEALNQPKLIAKFRIHAPKIAGSILGGDACIAYSEGGDFHRLLNELRCANEAILASLEPSLAVGGEFFAVFPDKMAPVIHIRRVFGRMQLLRLDVSAGFLNNSLPCQAEVCTKPLLENIELVDEINPFMIYKSGI</sequence>
<dbReference type="VEuPathDB" id="TrichDB:TRFO_17913"/>
<proteinExistence type="predicted"/>
<dbReference type="RefSeq" id="XP_068365463.1">
    <property type="nucleotide sequence ID" value="XM_068499867.1"/>
</dbReference>
<comment type="caution">
    <text evidence="1">The sequence shown here is derived from an EMBL/GenBank/DDBJ whole genome shotgun (WGS) entry which is preliminary data.</text>
</comment>
<dbReference type="OrthoDB" id="10682590at2759"/>
<dbReference type="EMBL" id="MLAK01000566">
    <property type="protein sequence ID" value="OHT12327.1"/>
    <property type="molecule type" value="Genomic_DNA"/>
</dbReference>
<evidence type="ECO:0000313" key="1">
    <source>
        <dbReference type="EMBL" id="OHT12327.1"/>
    </source>
</evidence>
<name>A0A1J4KLY8_9EUKA</name>
<keyword evidence="2" id="KW-1185">Reference proteome</keyword>